<accession>A0A5K0ZUZ3</accession>
<proteinExistence type="predicted"/>
<sequence>MTKLDPSFGHLKNLTDLILRNCKSVKELPQEVSQLTSLIRLDLTGCYQISALPEPVRHLKQLNWLSLQRCSSLTEIPECICYFLNLGKLDASHCQCIAFLPNWIEKLESLFELDLSWTAIEELPHSIVSLENLKFLSVSHCYRLKFLPWFPLSLTTPEARGCGKLGDVPGIMQMKLSRRLQLRGCRSLEDSFLERLQVNILENLCYVFRPLIGVTLKVTKLVGGHKLKTRTLQQTRSKLQDILFQLSRPFSHAGMQRVFLRIPIVLTGIVKLSLDSNMFVKVSGCLWC</sequence>
<name>A0A5K0ZUZ3_9MAGN</name>
<dbReference type="Gramene" id="NC2G0008260.1">
    <property type="protein sequence ID" value="NC2G0008260.1:cds"/>
    <property type="gene ID" value="NC2G0008260"/>
</dbReference>
<dbReference type="PANTHER" id="PTHR16083">
    <property type="entry name" value="LEUCINE RICH REPEAT CONTAINING PROTEIN"/>
    <property type="match status" value="1"/>
</dbReference>
<gene>
    <name evidence="1" type="ORF">NYM_LOCUS12089</name>
</gene>
<dbReference type="AlphaFoldDB" id="A0A5K0ZUZ3"/>
<dbReference type="PANTHER" id="PTHR16083:SF25">
    <property type="entry name" value="C-JID DOMAIN-CONTAINING PROTEIN"/>
    <property type="match status" value="1"/>
</dbReference>
<evidence type="ECO:0000313" key="1">
    <source>
        <dbReference type="EMBL" id="VVV93247.1"/>
    </source>
</evidence>
<dbReference type="Gene3D" id="3.80.10.10">
    <property type="entry name" value="Ribonuclease Inhibitor"/>
    <property type="match status" value="1"/>
</dbReference>
<dbReference type="EMBL" id="LR721780">
    <property type="protein sequence ID" value="VVV93247.1"/>
    <property type="molecule type" value="Genomic_DNA"/>
</dbReference>
<dbReference type="SUPFAM" id="SSF52058">
    <property type="entry name" value="L domain-like"/>
    <property type="match status" value="1"/>
</dbReference>
<reference evidence="1" key="1">
    <citation type="submission" date="2019-09" db="EMBL/GenBank/DDBJ databases">
        <authorList>
            <person name="Zhang L."/>
        </authorList>
    </citation>
    <scope>NUCLEOTIDE SEQUENCE</scope>
</reference>
<organism evidence="1">
    <name type="scientific">Nymphaea colorata</name>
    <name type="common">pocket water lily</name>
    <dbReference type="NCBI Taxonomy" id="210225"/>
    <lineage>
        <taxon>Eukaryota</taxon>
        <taxon>Viridiplantae</taxon>
        <taxon>Streptophyta</taxon>
        <taxon>Embryophyta</taxon>
        <taxon>Tracheophyta</taxon>
        <taxon>Spermatophyta</taxon>
        <taxon>Magnoliopsida</taxon>
        <taxon>Nymphaeales</taxon>
        <taxon>Nymphaeaceae</taxon>
        <taxon>Nymphaea</taxon>
    </lineage>
</organism>
<protein>
    <submittedName>
        <fullName evidence="1">Uncharacterized protein</fullName>
    </submittedName>
</protein>
<dbReference type="InterPro" id="IPR032675">
    <property type="entry name" value="LRR_dom_sf"/>
</dbReference>